<feature type="coiled-coil region" evidence="1">
    <location>
        <begin position="16"/>
        <end position="44"/>
    </location>
</feature>
<keyword evidence="1" id="KW-0175">Coiled coil</keyword>
<organism evidence="3 4">
    <name type="scientific">Eschrichtius robustus</name>
    <name type="common">California gray whale</name>
    <name type="synonym">Eschrichtius gibbosus</name>
    <dbReference type="NCBI Taxonomy" id="9764"/>
    <lineage>
        <taxon>Eukaryota</taxon>
        <taxon>Metazoa</taxon>
        <taxon>Chordata</taxon>
        <taxon>Craniata</taxon>
        <taxon>Vertebrata</taxon>
        <taxon>Euteleostomi</taxon>
        <taxon>Mammalia</taxon>
        <taxon>Eutheria</taxon>
        <taxon>Laurasiatheria</taxon>
        <taxon>Artiodactyla</taxon>
        <taxon>Whippomorpha</taxon>
        <taxon>Cetacea</taxon>
        <taxon>Mysticeti</taxon>
        <taxon>Eschrichtiidae</taxon>
        <taxon>Eschrichtius</taxon>
    </lineage>
</organism>
<name>A0AB34HYC8_ESCRO</name>
<reference evidence="3 4" key="1">
    <citation type="submission" date="2022-11" db="EMBL/GenBank/DDBJ databases">
        <title>Whole genome sequence of Eschrichtius robustus ER-17-0199.</title>
        <authorList>
            <person name="Bruniche-Olsen A."/>
            <person name="Black A.N."/>
            <person name="Fields C.J."/>
            <person name="Walden K."/>
            <person name="Dewoody J.A."/>
        </authorList>
    </citation>
    <scope>NUCLEOTIDE SEQUENCE [LARGE SCALE GENOMIC DNA]</scope>
    <source>
        <strain evidence="3">ER-17-0199</strain>
        <tissue evidence="3">Blubber</tissue>
    </source>
</reference>
<keyword evidence="4" id="KW-1185">Reference proteome</keyword>
<protein>
    <submittedName>
        <fullName evidence="3">Uncharacterized protein</fullName>
    </submittedName>
</protein>
<comment type="caution">
    <text evidence="3">The sequence shown here is derived from an EMBL/GenBank/DDBJ whole genome shotgun (WGS) entry which is preliminary data.</text>
</comment>
<dbReference type="EMBL" id="JAIQCJ010000541">
    <property type="protein sequence ID" value="KAJ8796042.1"/>
    <property type="molecule type" value="Genomic_DNA"/>
</dbReference>
<feature type="region of interest" description="Disordered" evidence="2">
    <location>
        <begin position="94"/>
        <end position="114"/>
    </location>
</feature>
<evidence type="ECO:0000313" key="4">
    <source>
        <dbReference type="Proteomes" id="UP001159641"/>
    </source>
</evidence>
<dbReference type="AlphaFoldDB" id="A0AB34HYC8"/>
<accession>A0AB34HYC8</accession>
<feature type="compositionally biased region" description="Basic and acidic residues" evidence="2">
    <location>
        <begin position="105"/>
        <end position="114"/>
    </location>
</feature>
<dbReference type="Proteomes" id="UP001159641">
    <property type="component" value="Unassembled WGS sequence"/>
</dbReference>
<evidence type="ECO:0000256" key="2">
    <source>
        <dbReference type="SAM" id="MobiDB-lite"/>
    </source>
</evidence>
<evidence type="ECO:0000256" key="1">
    <source>
        <dbReference type="SAM" id="Coils"/>
    </source>
</evidence>
<proteinExistence type="predicted"/>
<gene>
    <name evidence="3" type="ORF">J1605_018190</name>
</gene>
<evidence type="ECO:0000313" key="3">
    <source>
        <dbReference type="EMBL" id="KAJ8796042.1"/>
    </source>
</evidence>
<sequence>MVAAREFPELLAVQHEELTNEDLIELEAQRKDKERQEEEEVTEEPKRFMMQEMAVSNSSCPFTRCQPLYASCCTVLLYSSRAHVPQLLKPARLEPVLRNKRSHHNEKPAHRNEE</sequence>